<dbReference type="OrthoDB" id="5945345at2759"/>
<sequence length="139" mass="16319">MTSFITSTPCQRRSDLRATQALRHLQQRYIFVRKKTTSQQIPIQTGQTGLLPKSRDTRSDAPIIPGTNYCPWTWGRDDEPTRVPRSIVKAVCPRCTFFCRPVYYHHRVLVPKCDKTTGEKVWKWKERKLAIAYVYDPYN</sequence>
<accession>A0A9X0CQL8</accession>
<name>A0A9X0CQL8_9CNID</name>
<evidence type="ECO:0000313" key="2">
    <source>
        <dbReference type="Proteomes" id="UP001163046"/>
    </source>
</evidence>
<keyword evidence="2" id="KW-1185">Reference proteome</keyword>
<dbReference type="AlphaFoldDB" id="A0A9X0CQL8"/>
<reference evidence="1" key="1">
    <citation type="submission" date="2023-01" db="EMBL/GenBank/DDBJ databases">
        <title>Genome assembly of the deep-sea coral Lophelia pertusa.</title>
        <authorList>
            <person name="Herrera S."/>
            <person name="Cordes E."/>
        </authorList>
    </citation>
    <scope>NUCLEOTIDE SEQUENCE</scope>
    <source>
        <strain evidence="1">USNM1676648</strain>
        <tissue evidence="1">Polyp</tissue>
    </source>
</reference>
<comment type="caution">
    <text evidence="1">The sequence shown here is derived from an EMBL/GenBank/DDBJ whole genome shotgun (WGS) entry which is preliminary data.</text>
</comment>
<evidence type="ECO:0000313" key="1">
    <source>
        <dbReference type="EMBL" id="KAJ7371801.1"/>
    </source>
</evidence>
<proteinExistence type="predicted"/>
<dbReference type="SUPFAM" id="SSF57501">
    <property type="entry name" value="Cystine-knot cytokines"/>
    <property type="match status" value="1"/>
</dbReference>
<organism evidence="1 2">
    <name type="scientific">Desmophyllum pertusum</name>
    <dbReference type="NCBI Taxonomy" id="174260"/>
    <lineage>
        <taxon>Eukaryota</taxon>
        <taxon>Metazoa</taxon>
        <taxon>Cnidaria</taxon>
        <taxon>Anthozoa</taxon>
        <taxon>Hexacorallia</taxon>
        <taxon>Scleractinia</taxon>
        <taxon>Caryophylliina</taxon>
        <taxon>Caryophylliidae</taxon>
        <taxon>Desmophyllum</taxon>
    </lineage>
</organism>
<dbReference type="Gene3D" id="2.10.90.10">
    <property type="entry name" value="Cystine-knot cytokines"/>
    <property type="match status" value="1"/>
</dbReference>
<dbReference type="InterPro" id="IPR029034">
    <property type="entry name" value="Cystine-knot_cytokine"/>
</dbReference>
<gene>
    <name evidence="1" type="ORF">OS493_023142</name>
</gene>
<dbReference type="EMBL" id="MU826842">
    <property type="protein sequence ID" value="KAJ7371801.1"/>
    <property type="molecule type" value="Genomic_DNA"/>
</dbReference>
<dbReference type="Proteomes" id="UP001163046">
    <property type="component" value="Unassembled WGS sequence"/>
</dbReference>
<protein>
    <submittedName>
        <fullName evidence="1">Uncharacterized protein</fullName>
    </submittedName>
</protein>